<feature type="domain" description="Coiled coil protein 74 C-terminal" evidence="5">
    <location>
        <begin position="198"/>
        <end position="230"/>
    </location>
</feature>
<evidence type="ECO:0000313" key="6">
    <source>
        <dbReference type="Ensembl" id="ENSDCDP00010000878.1"/>
    </source>
</evidence>
<reference evidence="6" key="3">
    <citation type="submission" date="2025-09" db="UniProtKB">
        <authorList>
            <consortium name="Ensembl"/>
        </authorList>
    </citation>
    <scope>IDENTIFICATION</scope>
</reference>
<dbReference type="Pfam" id="PF14916">
    <property type="entry name" value="CCDC92"/>
    <property type="match status" value="1"/>
</dbReference>
<feature type="region of interest" description="Disordered" evidence="3">
    <location>
        <begin position="295"/>
        <end position="339"/>
    </location>
</feature>
<evidence type="ECO:0000256" key="3">
    <source>
        <dbReference type="SAM" id="MobiDB-lite"/>
    </source>
</evidence>
<evidence type="ECO:0000259" key="5">
    <source>
        <dbReference type="Pfam" id="PF14917"/>
    </source>
</evidence>
<dbReference type="AlphaFoldDB" id="A0AAY3ZUY8"/>
<feature type="region of interest" description="Disordered" evidence="3">
    <location>
        <begin position="124"/>
        <end position="147"/>
    </location>
</feature>
<feature type="domain" description="CCDC92/74 N-terminal" evidence="4">
    <location>
        <begin position="70"/>
        <end position="108"/>
    </location>
</feature>
<evidence type="ECO:0000256" key="1">
    <source>
        <dbReference type="ARBA" id="ARBA00023054"/>
    </source>
</evidence>
<dbReference type="Pfam" id="PF14917">
    <property type="entry name" value="CCDC74_C"/>
    <property type="match status" value="2"/>
</dbReference>
<reference evidence="6 7" key="1">
    <citation type="submission" date="2020-06" db="EMBL/GenBank/DDBJ databases">
        <authorList>
            <consortium name="Wellcome Sanger Institute Data Sharing"/>
        </authorList>
    </citation>
    <scope>NUCLEOTIDE SEQUENCE [LARGE SCALE GENOMIC DNA]</scope>
</reference>
<dbReference type="PANTHER" id="PTHR14882:SF5">
    <property type="entry name" value="COILED-COIL DOMAIN CONTAINING 74A"/>
    <property type="match status" value="1"/>
</dbReference>
<proteinExistence type="predicted"/>
<feature type="domain" description="Coiled coil protein 74 C-terminal" evidence="5">
    <location>
        <begin position="280"/>
        <end position="315"/>
    </location>
</feature>
<name>A0AAY3ZUY8_9TELE</name>
<dbReference type="Proteomes" id="UP000694580">
    <property type="component" value="Chromosome 3"/>
</dbReference>
<dbReference type="PANTHER" id="PTHR14882">
    <property type="entry name" value="COILED-COIL DOMAIN-CONTAINING 74A"/>
    <property type="match status" value="1"/>
</dbReference>
<evidence type="ECO:0000259" key="4">
    <source>
        <dbReference type="Pfam" id="PF14916"/>
    </source>
</evidence>
<dbReference type="GeneTree" id="ENSGT00940000167368"/>
<dbReference type="InterPro" id="IPR039496">
    <property type="entry name" value="CCDC92/74_N"/>
</dbReference>
<dbReference type="InterPro" id="IPR040370">
    <property type="entry name" value="CCDC74A/CCDC74B/CCDC92"/>
</dbReference>
<accession>A0AAY3ZUY8</accession>
<keyword evidence="7" id="KW-1185">Reference proteome</keyword>
<reference evidence="6" key="2">
    <citation type="submission" date="2025-08" db="UniProtKB">
        <authorList>
            <consortium name="Ensembl"/>
        </authorList>
    </citation>
    <scope>IDENTIFICATION</scope>
</reference>
<sequence>MFSVDQAGQFAGCCNIRSCRMNTPTSLHASAMSSSSPPPHLPQWSRLVSVDQTRDLAPPTCLSGRLDPDRRVASLERDVDFLQRQHRDTLRLLHAEIETLQRQNRGITDTLLYLVIQTETVTKHTSPHSGSSHRGLRPHVHSQGFQDGGVDLEEDVLNIACWSLSATVPCDGSSGIIEDMSELRGGLISSLQPLRIHCSPSQPPRPPTLQECEVIIRQLYNANSLQSQEVCTTSILPGPVLGPVLGLFKLQSGRKRRKRQKCLSEQSFSLPMDSQVPQEHKAQRVILPALRQSLGTSVAERQRRTQAIQRGRLKRTMRAGPSSLRRQTGRPASRSEPTC</sequence>
<dbReference type="Ensembl" id="ENSDCDT00010000917.1">
    <property type="protein sequence ID" value="ENSDCDP00010000878.1"/>
    <property type="gene ID" value="ENSDCDG00010000495.1"/>
</dbReference>
<evidence type="ECO:0000313" key="7">
    <source>
        <dbReference type="Proteomes" id="UP000694580"/>
    </source>
</evidence>
<dbReference type="InterPro" id="IPR029422">
    <property type="entry name" value="CCDC74_C"/>
</dbReference>
<keyword evidence="1 2" id="KW-0175">Coiled coil</keyword>
<organism evidence="6 7">
    <name type="scientific">Denticeps clupeoides</name>
    <name type="common">denticle herring</name>
    <dbReference type="NCBI Taxonomy" id="299321"/>
    <lineage>
        <taxon>Eukaryota</taxon>
        <taxon>Metazoa</taxon>
        <taxon>Chordata</taxon>
        <taxon>Craniata</taxon>
        <taxon>Vertebrata</taxon>
        <taxon>Euteleostomi</taxon>
        <taxon>Actinopterygii</taxon>
        <taxon>Neopterygii</taxon>
        <taxon>Teleostei</taxon>
        <taxon>Clupei</taxon>
        <taxon>Clupeiformes</taxon>
        <taxon>Denticipitoidei</taxon>
        <taxon>Denticipitidae</taxon>
        <taxon>Denticeps</taxon>
    </lineage>
</organism>
<evidence type="ECO:0000256" key="2">
    <source>
        <dbReference type="SAM" id="Coils"/>
    </source>
</evidence>
<protein>
    <submittedName>
        <fullName evidence="6">Uncharacterized protein</fullName>
    </submittedName>
</protein>
<feature type="coiled-coil region" evidence="2">
    <location>
        <begin position="72"/>
        <end position="103"/>
    </location>
</feature>